<reference evidence="3" key="1">
    <citation type="journal article" date="2019" name="IScience">
        <title>Narwhal Genome Reveals Long-Term Low Genetic Diversity despite Current Large Abundance Size.</title>
        <authorList>
            <person name="Westbury M.V."/>
            <person name="Petersen B."/>
            <person name="Garde E."/>
            <person name="Heide-Jorgensen M.P."/>
            <person name="Lorenzen E.D."/>
        </authorList>
    </citation>
    <scope>NUCLEOTIDE SEQUENCE [LARGE SCALE GENOMIC DNA]</scope>
</reference>
<name>A0A4U1F3M6_MONMO</name>
<evidence type="ECO:0000313" key="2">
    <source>
        <dbReference type="EMBL" id="TKC43905.1"/>
    </source>
</evidence>
<evidence type="ECO:0000313" key="3">
    <source>
        <dbReference type="Proteomes" id="UP000308365"/>
    </source>
</evidence>
<feature type="compositionally biased region" description="Low complexity" evidence="1">
    <location>
        <begin position="78"/>
        <end position="99"/>
    </location>
</feature>
<dbReference type="Proteomes" id="UP000308365">
    <property type="component" value="Unassembled WGS sequence"/>
</dbReference>
<sequence length="257" mass="28647">MMEPAYSAGVRNVGEDLKVSQPLCYPERDPASAWRPWCFPAEPLYLRSAVLGASVGGRGGLREKRTRELRRRPRVLQAPSAPRSARGAGREAPPAGCPAQRRWRRRQSCRHRYDPSFVSGRIPESGQAGGKERKPLYGSWPHFLPPILRDFNMRRTRAQMTSWIRVGSGRTTTPPPLLVFFLDTASLTAGAEREADWVFTGVRVWKRPTFLLFSCSGGARTGLKRAPKPERPELAGLRAAGEEAFAGWIPCLAHCSR</sequence>
<protein>
    <submittedName>
        <fullName evidence="2">Uncharacterized protein</fullName>
    </submittedName>
</protein>
<accession>A0A4U1F3M6</accession>
<dbReference type="EMBL" id="RWIC01000434">
    <property type="protein sequence ID" value="TKC43905.1"/>
    <property type="molecule type" value="Genomic_DNA"/>
</dbReference>
<comment type="caution">
    <text evidence="2">The sequence shown here is derived from an EMBL/GenBank/DDBJ whole genome shotgun (WGS) entry which is preliminary data.</text>
</comment>
<evidence type="ECO:0000256" key="1">
    <source>
        <dbReference type="SAM" id="MobiDB-lite"/>
    </source>
</evidence>
<organism evidence="2 3">
    <name type="scientific">Monodon monoceros</name>
    <name type="common">Narwhal</name>
    <name type="synonym">Ceratodon monodon</name>
    <dbReference type="NCBI Taxonomy" id="40151"/>
    <lineage>
        <taxon>Eukaryota</taxon>
        <taxon>Metazoa</taxon>
        <taxon>Chordata</taxon>
        <taxon>Craniata</taxon>
        <taxon>Vertebrata</taxon>
        <taxon>Euteleostomi</taxon>
        <taxon>Mammalia</taxon>
        <taxon>Eutheria</taxon>
        <taxon>Laurasiatheria</taxon>
        <taxon>Artiodactyla</taxon>
        <taxon>Whippomorpha</taxon>
        <taxon>Cetacea</taxon>
        <taxon>Odontoceti</taxon>
        <taxon>Monodontidae</taxon>
        <taxon>Monodon</taxon>
    </lineage>
</organism>
<dbReference type="AlphaFoldDB" id="A0A4U1F3M6"/>
<feature type="region of interest" description="Disordered" evidence="1">
    <location>
        <begin position="71"/>
        <end position="106"/>
    </location>
</feature>
<proteinExistence type="predicted"/>
<gene>
    <name evidence="2" type="ORF">EI555_000617</name>
</gene>